<dbReference type="Pfam" id="PF13649">
    <property type="entry name" value="Methyltransf_25"/>
    <property type="match status" value="1"/>
</dbReference>
<evidence type="ECO:0000313" key="3">
    <source>
        <dbReference type="Proteomes" id="UP000320184"/>
    </source>
</evidence>
<keyword evidence="2" id="KW-0808">Transferase</keyword>
<dbReference type="InterPro" id="IPR041698">
    <property type="entry name" value="Methyltransf_25"/>
</dbReference>
<name>A0A538SG70_UNCEI</name>
<comment type="caution">
    <text evidence="2">The sequence shown here is derived from an EMBL/GenBank/DDBJ whole genome shotgun (WGS) entry which is preliminary data.</text>
</comment>
<dbReference type="EMBL" id="VBOT01000101">
    <property type="protein sequence ID" value="TMQ50367.1"/>
    <property type="molecule type" value="Genomic_DNA"/>
</dbReference>
<gene>
    <name evidence="2" type="ORF">E6K73_07870</name>
</gene>
<proteinExistence type="predicted"/>
<organism evidence="2 3">
    <name type="scientific">Eiseniibacteriota bacterium</name>
    <dbReference type="NCBI Taxonomy" id="2212470"/>
    <lineage>
        <taxon>Bacteria</taxon>
        <taxon>Candidatus Eiseniibacteriota</taxon>
    </lineage>
</organism>
<dbReference type="Gene3D" id="3.40.50.150">
    <property type="entry name" value="Vaccinia Virus protein VP39"/>
    <property type="match status" value="1"/>
</dbReference>
<keyword evidence="2" id="KW-0489">Methyltransferase</keyword>
<dbReference type="InterPro" id="IPR029063">
    <property type="entry name" value="SAM-dependent_MTases_sf"/>
</dbReference>
<reference evidence="2 3" key="1">
    <citation type="journal article" date="2019" name="Nat. Microbiol.">
        <title>Mediterranean grassland soil C-N compound turnover is dependent on rainfall and depth, and is mediated by genomically divergent microorganisms.</title>
        <authorList>
            <person name="Diamond S."/>
            <person name="Andeer P.F."/>
            <person name="Li Z."/>
            <person name="Crits-Christoph A."/>
            <person name="Burstein D."/>
            <person name="Anantharaman K."/>
            <person name="Lane K.R."/>
            <person name="Thomas B.C."/>
            <person name="Pan C."/>
            <person name="Northen T.R."/>
            <person name="Banfield J.F."/>
        </authorList>
    </citation>
    <scope>NUCLEOTIDE SEQUENCE [LARGE SCALE GENOMIC DNA]</scope>
    <source>
        <strain evidence="2">WS_3</strain>
    </source>
</reference>
<protein>
    <submittedName>
        <fullName evidence="2">Class I SAM-dependent methyltransferase</fullName>
    </submittedName>
</protein>
<dbReference type="AlphaFoldDB" id="A0A538SG70"/>
<dbReference type="SUPFAM" id="SSF53335">
    <property type="entry name" value="S-adenosyl-L-methionine-dependent methyltransferases"/>
    <property type="match status" value="1"/>
</dbReference>
<dbReference type="GO" id="GO:0008168">
    <property type="term" value="F:methyltransferase activity"/>
    <property type="evidence" value="ECO:0007669"/>
    <property type="project" value="UniProtKB-KW"/>
</dbReference>
<dbReference type="GO" id="GO:0032259">
    <property type="term" value="P:methylation"/>
    <property type="evidence" value="ECO:0007669"/>
    <property type="project" value="UniProtKB-KW"/>
</dbReference>
<accession>A0A538SG70</accession>
<sequence length="329" mass="37647">MYYDDKTETLRQIFGARTLGLSANHVSIDDRSYPIVDDVIICLPPESWPGELRARLGAFKSPGAPDVAEDIQFTFGEEWKVFREVLPEHEDTVQQYFDLLDPNGLTNARVCDLGCGMGRWSYFISRHCREIVLVDFSEAIFVARHNLRHQPNAVFVMADIRALPFAPDFADVIVCLGVLHHLPTPGLQNVVALRSYAPVLLVYLYYALDNRPMHFRLMLGLVTPIRRLLAKSRSKVLRALVSSVVALAVYRPLIGLGILLRPFGLQSEVPLYDAYHGKSLAGIRQDVYDRFFTPIEQRVTRRSIEGLRRHFRQVTVSNHLPYWHFLCKR</sequence>
<feature type="domain" description="Methyltransferase" evidence="1">
    <location>
        <begin position="110"/>
        <end position="191"/>
    </location>
</feature>
<dbReference type="Proteomes" id="UP000320184">
    <property type="component" value="Unassembled WGS sequence"/>
</dbReference>
<evidence type="ECO:0000313" key="2">
    <source>
        <dbReference type="EMBL" id="TMQ50367.1"/>
    </source>
</evidence>
<evidence type="ECO:0000259" key="1">
    <source>
        <dbReference type="Pfam" id="PF13649"/>
    </source>
</evidence>
<dbReference type="CDD" id="cd02440">
    <property type="entry name" value="AdoMet_MTases"/>
    <property type="match status" value="1"/>
</dbReference>